<gene>
    <name evidence="1" type="ORF">PILCRDRAFT_11121</name>
</gene>
<name>A0A0C3F0V0_PILCF</name>
<dbReference type="Proteomes" id="UP000054166">
    <property type="component" value="Unassembled WGS sequence"/>
</dbReference>
<reference evidence="2" key="2">
    <citation type="submission" date="2015-01" db="EMBL/GenBank/DDBJ databases">
        <title>Evolutionary Origins and Diversification of the Mycorrhizal Mutualists.</title>
        <authorList>
            <consortium name="DOE Joint Genome Institute"/>
            <consortium name="Mycorrhizal Genomics Consortium"/>
            <person name="Kohler A."/>
            <person name="Kuo A."/>
            <person name="Nagy L.G."/>
            <person name="Floudas D."/>
            <person name="Copeland A."/>
            <person name="Barry K.W."/>
            <person name="Cichocki N."/>
            <person name="Veneault-Fourrey C."/>
            <person name="LaButti K."/>
            <person name="Lindquist E.A."/>
            <person name="Lipzen A."/>
            <person name="Lundell T."/>
            <person name="Morin E."/>
            <person name="Murat C."/>
            <person name="Riley R."/>
            <person name="Ohm R."/>
            <person name="Sun H."/>
            <person name="Tunlid A."/>
            <person name="Henrissat B."/>
            <person name="Grigoriev I.V."/>
            <person name="Hibbett D.S."/>
            <person name="Martin F."/>
        </authorList>
    </citation>
    <scope>NUCLEOTIDE SEQUENCE [LARGE SCALE GENOMIC DNA]</scope>
    <source>
        <strain evidence="2">F 1598</strain>
    </source>
</reference>
<dbReference type="HOGENOM" id="CLU_2004786_0_0_1"/>
<proteinExistence type="predicted"/>
<reference evidence="1 2" key="1">
    <citation type="submission" date="2014-04" db="EMBL/GenBank/DDBJ databases">
        <authorList>
            <consortium name="DOE Joint Genome Institute"/>
            <person name="Kuo A."/>
            <person name="Tarkka M."/>
            <person name="Buscot F."/>
            <person name="Kohler A."/>
            <person name="Nagy L.G."/>
            <person name="Floudas D."/>
            <person name="Copeland A."/>
            <person name="Barry K.W."/>
            <person name="Cichocki N."/>
            <person name="Veneault-Fourrey C."/>
            <person name="LaButti K."/>
            <person name="Lindquist E.A."/>
            <person name="Lipzen A."/>
            <person name="Lundell T."/>
            <person name="Morin E."/>
            <person name="Murat C."/>
            <person name="Sun H."/>
            <person name="Tunlid A."/>
            <person name="Henrissat B."/>
            <person name="Grigoriev I.V."/>
            <person name="Hibbett D.S."/>
            <person name="Martin F."/>
            <person name="Nordberg H.P."/>
            <person name="Cantor M.N."/>
            <person name="Hua S.X."/>
        </authorList>
    </citation>
    <scope>NUCLEOTIDE SEQUENCE [LARGE SCALE GENOMIC DNA]</scope>
    <source>
        <strain evidence="1 2">F 1598</strain>
    </source>
</reference>
<evidence type="ECO:0000313" key="2">
    <source>
        <dbReference type="Proteomes" id="UP000054166"/>
    </source>
</evidence>
<sequence>MIVGIHPVPSPEVLASREPREGQHVQGFYLVTKGQECGIFFSWDESQDRVNEAYNEKRVKAVPQPGSIYWTMPVAPAPVVHSREGHSCPSNSSDEYWNAVEENEQEFGAEELSAYLGNINLQDW</sequence>
<protein>
    <submittedName>
        <fullName evidence="1">Uncharacterized protein</fullName>
    </submittedName>
</protein>
<dbReference type="AlphaFoldDB" id="A0A0C3F0V0"/>
<dbReference type="InParanoid" id="A0A0C3F0V0"/>
<dbReference type="OrthoDB" id="2675575at2759"/>
<evidence type="ECO:0000313" key="1">
    <source>
        <dbReference type="EMBL" id="KIM78405.1"/>
    </source>
</evidence>
<organism evidence="1 2">
    <name type="scientific">Piloderma croceum (strain F 1598)</name>
    <dbReference type="NCBI Taxonomy" id="765440"/>
    <lineage>
        <taxon>Eukaryota</taxon>
        <taxon>Fungi</taxon>
        <taxon>Dikarya</taxon>
        <taxon>Basidiomycota</taxon>
        <taxon>Agaricomycotina</taxon>
        <taxon>Agaricomycetes</taxon>
        <taxon>Agaricomycetidae</taxon>
        <taxon>Atheliales</taxon>
        <taxon>Atheliaceae</taxon>
        <taxon>Piloderma</taxon>
    </lineage>
</organism>
<dbReference type="EMBL" id="KN833016">
    <property type="protein sequence ID" value="KIM78405.1"/>
    <property type="molecule type" value="Genomic_DNA"/>
</dbReference>
<accession>A0A0C3F0V0</accession>
<keyword evidence="2" id="KW-1185">Reference proteome</keyword>